<gene>
    <name evidence="3" type="ORF">SAMN06297229_0944</name>
</gene>
<dbReference type="Pfam" id="PF11849">
    <property type="entry name" value="DUF3369"/>
    <property type="match status" value="1"/>
</dbReference>
<keyword evidence="4" id="KW-1185">Reference proteome</keyword>
<dbReference type="InterPro" id="IPR052020">
    <property type="entry name" value="Cyclic_di-GMP/3'3'-cGAMP_PDE"/>
</dbReference>
<dbReference type="GO" id="GO:0000160">
    <property type="term" value="P:phosphorelay signal transduction system"/>
    <property type="evidence" value="ECO:0007669"/>
    <property type="project" value="InterPro"/>
</dbReference>
<dbReference type="PANTHER" id="PTHR45228:SF9">
    <property type="entry name" value="3'3'-CGAMP-SPECIFIC PHOSPHODIESTERASE 2"/>
    <property type="match status" value="1"/>
</dbReference>
<evidence type="ECO:0000256" key="1">
    <source>
        <dbReference type="PROSITE-ProRule" id="PRU00169"/>
    </source>
</evidence>
<dbReference type="SUPFAM" id="SSF52172">
    <property type="entry name" value="CheY-like"/>
    <property type="match status" value="1"/>
</dbReference>
<feature type="modified residue" description="4-aspartylphosphate" evidence="1">
    <location>
        <position position="79"/>
    </location>
</feature>
<evidence type="ECO:0000259" key="2">
    <source>
        <dbReference type="PROSITE" id="PS50110"/>
    </source>
</evidence>
<dbReference type="SMART" id="SM00448">
    <property type="entry name" value="REC"/>
    <property type="match status" value="1"/>
</dbReference>
<keyword evidence="1" id="KW-0597">Phosphoprotein</keyword>
<evidence type="ECO:0000313" key="4">
    <source>
        <dbReference type="Proteomes" id="UP000194450"/>
    </source>
</evidence>
<dbReference type="Pfam" id="PF13487">
    <property type="entry name" value="HD_5"/>
    <property type="match status" value="1"/>
</dbReference>
<dbReference type="OrthoDB" id="9787688at2"/>
<dbReference type="CDD" id="cd00156">
    <property type="entry name" value="REC"/>
    <property type="match status" value="1"/>
</dbReference>
<organism evidence="3 4">
    <name type="scientific">Pseudidiomarina planktonica</name>
    <dbReference type="NCBI Taxonomy" id="1323738"/>
    <lineage>
        <taxon>Bacteria</taxon>
        <taxon>Pseudomonadati</taxon>
        <taxon>Pseudomonadota</taxon>
        <taxon>Gammaproteobacteria</taxon>
        <taxon>Alteromonadales</taxon>
        <taxon>Idiomarinaceae</taxon>
        <taxon>Pseudidiomarina</taxon>
    </lineage>
</organism>
<evidence type="ECO:0000313" key="3">
    <source>
        <dbReference type="EMBL" id="SMQ63984.1"/>
    </source>
</evidence>
<name>A0A1Y6EMU6_9GAMM</name>
<protein>
    <submittedName>
        <fullName evidence="3">Response regulator receiver domain-containing protein</fullName>
    </submittedName>
</protein>
<dbReference type="AlphaFoldDB" id="A0A1Y6EMU6"/>
<dbReference type="InterPro" id="IPR021800">
    <property type="entry name" value="DUF3369"/>
</dbReference>
<accession>A0A1Y6EMU6</accession>
<reference evidence="4" key="1">
    <citation type="submission" date="2017-04" db="EMBL/GenBank/DDBJ databases">
        <authorList>
            <person name="Varghese N."/>
            <person name="Submissions S."/>
        </authorList>
    </citation>
    <scope>NUCLEOTIDE SEQUENCE [LARGE SCALE GENOMIC DNA]</scope>
</reference>
<sequence length="498" mass="55835">MNNPYMFADEPAVQAKKLPEDYWKVLIVDDEPEVHAVTKLALSDFSFLGRGLKFYSAYSGEEARELVNEHPDAAIVLLDVVMETDDAGLQVARYIREEVHNRFPRIILRTGQPGQAPERTVIINYDINDYKSKTELTAQKLFTTVMSSLRSYRDIMSIDQSRQGLEKVIAAATNLYALQSMESFVDGLVQQLSWVLGGARETFYAVADRTGRSDKFEVKAAYGRDSDEALGQAIRSVLPRDALAEVDQVVRAQSVYYGEDFALAYCRSNSQPQGALLFLRGFSRTLTEDDKHLLQLFAENVQVAHDNVISWQDADRFLATMADEWMTELSGGESARASNPVASLAHQLSEGVKHKDTTHVMAATRLYHQAEGMFQQLQQENTAATIAICQQRINRSLRALSESKHPATQMAYLALRERSERWDGMGLPSGKEGAQIAMTSQIIQLAGLLGNWLQQELGEDAILARLDSERGRYFAPELLDYIQSHFADLATTYKKQQG</sequence>
<dbReference type="InterPro" id="IPR011006">
    <property type="entry name" value="CheY-like_superfamily"/>
</dbReference>
<dbReference type="PANTHER" id="PTHR45228">
    <property type="entry name" value="CYCLIC DI-GMP PHOSPHODIESTERASE TM_0186-RELATED"/>
    <property type="match status" value="1"/>
</dbReference>
<dbReference type="PROSITE" id="PS50110">
    <property type="entry name" value="RESPONSE_REGULATORY"/>
    <property type="match status" value="1"/>
</dbReference>
<dbReference type="Proteomes" id="UP000194450">
    <property type="component" value="Unassembled WGS sequence"/>
</dbReference>
<dbReference type="Pfam" id="PF00072">
    <property type="entry name" value="Response_reg"/>
    <property type="match status" value="1"/>
</dbReference>
<proteinExistence type="predicted"/>
<dbReference type="InterPro" id="IPR001789">
    <property type="entry name" value="Sig_transdc_resp-reg_receiver"/>
</dbReference>
<dbReference type="RefSeq" id="WP_086434075.1">
    <property type="nucleotide sequence ID" value="NZ_FXWH01000001.1"/>
</dbReference>
<feature type="domain" description="Response regulatory" evidence="2">
    <location>
        <begin position="24"/>
        <end position="148"/>
    </location>
</feature>
<dbReference type="Gene3D" id="1.10.3210.10">
    <property type="entry name" value="Hypothetical protein af1432"/>
    <property type="match status" value="1"/>
</dbReference>
<dbReference type="EMBL" id="FXWH01000001">
    <property type="protein sequence ID" value="SMQ63984.1"/>
    <property type="molecule type" value="Genomic_DNA"/>
</dbReference>
<dbReference type="Gene3D" id="3.40.50.2300">
    <property type="match status" value="1"/>
</dbReference>